<keyword evidence="3" id="KW-0325">Glycoprotein</keyword>
<dbReference type="PANTHER" id="PTHR13986">
    <property type="entry name" value="PROTEIN LYSINE HYDROXYLATION COMPLEX COMPONENT"/>
    <property type="match status" value="1"/>
</dbReference>
<dbReference type="GO" id="GO:0030199">
    <property type="term" value="P:collagen fibril organization"/>
    <property type="evidence" value="ECO:0007669"/>
    <property type="project" value="TreeGrafter"/>
</dbReference>
<evidence type="ECO:0000256" key="1">
    <source>
        <dbReference type="ARBA" id="ARBA00006487"/>
    </source>
</evidence>
<reference evidence="6" key="1">
    <citation type="submission" date="2012-09" db="EMBL/GenBank/DDBJ databases">
        <authorList>
            <person name="Martin A.A."/>
        </authorList>
    </citation>
    <scope>NUCLEOTIDE SEQUENCE</scope>
</reference>
<dbReference type="GO" id="GO:0005783">
    <property type="term" value="C:endoplasmic reticulum"/>
    <property type="evidence" value="ECO:0007669"/>
    <property type="project" value="TreeGrafter"/>
</dbReference>
<dbReference type="WBParaSite" id="ACAC_0000746601-mRNA-1">
    <property type="protein sequence ID" value="ACAC_0000746601-mRNA-1"/>
    <property type="gene ID" value="ACAC_0000746601"/>
</dbReference>
<keyword evidence="2 4" id="KW-0732">Signal</keyword>
<dbReference type="Proteomes" id="UP000035642">
    <property type="component" value="Unassembled WGS sequence"/>
</dbReference>
<dbReference type="STRING" id="6313.A0A0K0DAV3"/>
<dbReference type="AlphaFoldDB" id="A0A0K0DAV3"/>
<reference evidence="7" key="2">
    <citation type="submission" date="2017-02" db="UniProtKB">
        <authorList>
            <consortium name="WormBaseParasite"/>
        </authorList>
    </citation>
    <scope>IDENTIFICATION</scope>
</reference>
<evidence type="ECO:0000313" key="7">
    <source>
        <dbReference type="WBParaSite" id="ACAC_0000746601-mRNA-1"/>
    </source>
</evidence>
<feature type="signal peptide" evidence="4">
    <location>
        <begin position="1"/>
        <end position="20"/>
    </location>
</feature>
<comment type="similarity">
    <text evidence="1">Belongs to the leprecan family.</text>
</comment>
<dbReference type="InterPro" id="IPR011990">
    <property type="entry name" value="TPR-like_helical_dom_sf"/>
</dbReference>
<dbReference type="InterPro" id="IPR052284">
    <property type="entry name" value="Collagen_mod_leprecan"/>
</dbReference>
<evidence type="ECO:0000313" key="6">
    <source>
        <dbReference type="Proteomes" id="UP000035642"/>
    </source>
</evidence>
<organism evidence="6 7">
    <name type="scientific">Angiostrongylus cantonensis</name>
    <name type="common">Rat lungworm</name>
    <dbReference type="NCBI Taxonomy" id="6313"/>
    <lineage>
        <taxon>Eukaryota</taxon>
        <taxon>Metazoa</taxon>
        <taxon>Ecdysozoa</taxon>
        <taxon>Nematoda</taxon>
        <taxon>Chromadorea</taxon>
        <taxon>Rhabditida</taxon>
        <taxon>Rhabditina</taxon>
        <taxon>Rhabditomorpha</taxon>
        <taxon>Strongyloidea</taxon>
        <taxon>Metastrongylidae</taxon>
        <taxon>Angiostrongylus</taxon>
    </lineage>
</organism>
<feature type="domain" description="Leprecan-like alpha-helical" evidence="5">
    <location>
        <begin position="29"/>
        <end position="236"/>
    </location>
</feature>
<dbReference type="GO" id="GO:0005518">
    <property type="term" value="F:collagen binding"/>
    <property type="evidence" value="ECO:0007669"/>
    <property type="project" value="TreeGrafter"/>
</dbReference>
<dbReference type="Gene3D" id="1.25.40.10">
    <property type="entry name" value="Tetratricopeptide repeat domain"/>
    <property type="match status" value="1"/>
</dbReference>
<evidence type="ECO:0000256" key="4">
    <source>
        <dbReference type="SAM" id="SignalP"/>
    </source>
</evidence>
<accession>A0A0K0DAV3</accession>
<evidence type="ECO:0000256" key="3">
    <source>
        <dbReference type="ARBA" id="ARBA00023180"/>
    </source>
</evidence>
<sequence>MARIVLYSLFTYSLIDQSSSTPDDPKMTFEQLYQYGKYEYTDGNWPDCIAFMKRALDDFQYFEDELVWCRRKCGEQVESPDDDLMSQKHARSERALCLLRCKRERFTEERPPLAKMNVYFDFVERKPFQYLHICHWRIGELAKAVQSAYTFLVQNPTDKDTLDGLAFYMEQPGYHDNMLVDLLRRPYEKKHEGKNSCILKVRFISGVQAYEAEDWHKCIDDFESSVEKTIDEDSSIIIDGNASINFRCRLLCEDKIDWGAIDGNPEIDVLFTSESHRCRTGTVSQVRLLDGLFLGQIDGMQSSVIRCQHNCLYRLALINGHNVGQLLAAQYEYLHYCQYKLMRGSEAARSVANYLLFDDNPLMRRNKYFYAKQYKNKDLFVPDQGMIWLHKQRTLEERYLTFIEEKFQYVNNEFPPERQEDRMRFNTYVSIEDTFDYDAVTKLLTSNECKTLRSVFPPKYAEHLIEEIEKRVRQLWPTAIYRSRSCARETRQADCRRAIVLSIDIHDCSEWLGAMHSGCVVIFCA</sequence>
<evidence type="ECO:0000256" key="2">
    <source>
        <dbReference type="ARBA" id="ARBA00022729"/>
    </source>
</evidence>
<dbReference type="InterPro" id="IPR056585">
    <property type="entry name" value="Leprecan_dom"/>
</dbReference>
<feature type="chain" id="PRO_5005326514" evidence="4">
    <location>
        <begin position="21"/>
        <end position="525"/>
    </location>
</feature>
<evidence type="ECO:0000259" key="5">
    <source>
        <dbReference type="Pfam" id="PF23557"/>
    </source>
</evidence>
<dbReference type="PANTHER" id="PTHR13986:SF8">
    <property type="entry name" value="PROLYL 3-HYDROXYLASE 1-LIKE PROTEIN"/>
    <property type="match status" value="1"/>
</dbReference>
<proteinExistence type="inferred from homology"/>
<keyword evidence="6" id="KW-1185">Reference proteome</keyword>
<feature type="domain" description="Leprecan-like alpha-helical" evidence="5">
    <location>
        <begin position="300"/>
        <end position="372"/>
    </location>
</feature>
<name>A0A0K0DAV3_ANGCA</name>
<dbReference type="Pfam" id="PF23557">
    <property type="entry name" value="TPR_leprecan"/>
    <property type="match status" value="2"/>
</dbReference>
<protein>
    <submittedName>
        <fullName evidence="7">Procollagen-proline 3-dioxygenase</fullName>
    </submittedName>
</protein>